<dbReference type="PANTHER" id="PTHR43065">
    <property type="entry name" value="SENSOR HISTIDINE KINASE"/>
    <property type="match status" value="1"/>
</dbReference>
<keyword evidence="5" id="KW-0808">Transferase</keyword>
<dbReference type="GO" id="GO:0016020">
    <property type="term" value="C:membrane"/>
    <property type="evidence" value="ECO:0007669"/>
    <property type="project" value="UniProtKB-SubCell"/>
</dbReference>
<dbReference type="RefSeq" id="WP_083048653.1">
    <property type="nucleotide sequence ID" value="NZ_MWQY01000004.1"/>
</dbReference>
<comment type="catalytic activity">
    <reaction evidence="1">
        <text>ATP + protein L-histidine = ADP + protein N-phospho-L-histidine.</text>
        <dbReference type="EC" id="2.7.13.3"/>
    </reaction>
</comment>
<dbReference type="GO" id="GO:0000155">
    <property type="term" value="F:phosphorelay sensor kinase activity"/>
    <property type="evidence" value="ECO:0007669"/>
    <property type="project" value="InterPro"/>
</dbReference>
<feature type="domain" description="Histidine kinase" evidence="8">
    <location>
        <begin position="374"/>
        <end position="571"/>
    </location>
</feature>
<dbReference type="SUPFAM" id="SSF47384">
    <property type="entry name" value="Homodimeric domain of signal transducing histidine kinase"/>
    <property type="match status" value="1"/>
</dbReference>
<evidence type="ECO:0000256" key="5">
    <source>
        <dbReference type="ARBA" id="ARBA00022679"/>
    </source>
</evidence>
<dbReference type="CDD" id="cd00082">
    <property type="entry name" value="HisKA"/>
    <property type="match status" value="1"/>
</dbReference>
<gene>
    <name evidence="10" type="ORF">B4O97_04240</name>
</gene>
<keyword evidence="11" id="KW-1185">Reference proteome</keyword>
<dbReference type="Pfam" id="PF02518">
    <property type="entry name" value="HATPase_c"/>
    <property type="match status" value="1"/>
</dbReference>
<dbReference type="Gene3D" id="3.30.565.10">
    <property type="entry name" value="Histidine kinase-like ATPase, C-terminal domain"/>
    <property type="match status" value="1"/>
</dbReference>
<dbReference type="InterPro" id="IPR004358">
    <property type="entry name" value="Sig_transdc_His_kin-like_C"/>
</dbReference>
<reference evidence="10 11" key="1">
    <citation type="submission" date="2017-03" db="EMBL/GenBank/DDBJ databases">
        <title>Draft Genome sequence of Marispirochaeta sp. strain JC444.</title>
        <authorList>
            <person name="Shivani Y."/>
            <person name="Subhash Y."/>
            <person name="Sasikala C."/>
            <person name="Ramana C."/>
        </authorList>
    </citation>
    <scope>NUCLEOTIDE SEQUENCE [LARGE SCALE GENOMIC DNA]</scope>
    <source>
        <strain evidence="10 11">JC444</strain>
    </source>
</reference>
<comment type="caution">
    <text evidence="10">The sequence shown here is derived from an EMBL/GenBank/DDBJ whole genome shotgun (WGS) entry which is preliminary data.</text>
</comment>
<dbReference type="EMBL" id="MWQY01000004">
    <property type="protein sequence ID" value="ORC36841.1"/>
    <property type="molecule type" value="Genomic_DNA"/>
</dbReference>
<dbReference type="SUPFAM" id="SSF55874">
    <property type="entry name" value="ATPase domain of HSP90 chaperone/DNA topoisomerase II/histidine kinase"/>
    <property type="match status" value="1"/>
</dbReference>
<evidence type="ECO:0000259" key="9">
    <source>
        <dbReference type="PROSITE" id="PS50885"/>
    </source>
</evidence>
<feature type="transmembrane region" description="Helical" evidence="7">
    <location>
        <begin position="16"/>
        <end position="43"/>
    </location>
</feature>
<keyword evidence="4" id="KW-0597">Phosphoprotein</keyword>
<name>A0A1Y1S0G6_9SPIO</name>
<dbReference type="Gene3D" id="1.10.287.130">
    <property type="match status" value="1"/>
</dbReference>
<keyword evidence="7" id="KW-1133">Transmembrane helix</keyword>
<dbReference type="InterPro" id="IPR036890">
    <property type="entry name" value="HATPase_C_sf"/>
</dbReference>
<dbReference type="InterPro" id="IPR003660">
    <property type="entry name" value="HAMP_dom"/>
</dbReference>
<comment type="subcellular location">
    <subcellularLocation>
        <location evidence="2">Membrane</location>
    </subcellularLocation>
</comment>
<dbReference type="PANTHER" id="PTHR43065:SF48">
    <property type="entry name" value="HISTIDINE KINASE"/>
    <property type="match status" value="1"/>
</dbReference>
<dbReference type="PRINTS" id="PR00344">
    <property type="entry name" value="BCTRLSENSOR"/>
</dbReference>
<sequence>MAGKNPAKRLIEGTQVLSLVISIGTIFIVQIVSIFAISVFIILDLNNKAENAADETVYILTEPLYNVDDSQISRIADALLSSGRISGIVIDTSATGIVVNKPAPVQSRWIKPRIREVNYNDFFLGTIELQFSDNELLLTIKRFLFAMVVAVIAILTVYLIATRVLIQKRTQRVFSALSEGISEIGAGNYAYTIPETDYEDIDAIINLLNEMTRRIQGKNAELVEINVSLEQRVAERTAELEDSLVELRRMQERLIESGKLSALGQLSAGIAHELNTPLGAIQSAVSSMVNSFDKKLPEQPAFFSSLSDQEQNLYTKTVVLGLESNKTLDIYLPSRRETKEIEALLEQQNIPNSPEVTACLADMGLLNKLDDLLPYLAINRNREILAEVSDTVIIRRMIEVITESSAKASNVIEALRSYLTTTVFDTTKIIDVETDIKKVLTLMHNLLKHGISVKTEFSGLLVQARADTLSNVWMNLIRNAVQVLNGSGEIVITTQEQDGRGIISVKDNGPGIPPEIQDRIFEPFFTTKNTMQGMGLGLDICRRIIESSQGKIWVESKPGETVFFVSLPLAEYV</sequence>
<dbReference type="EC" id="2.7.13.3" evidence="3"/>
<evidence type="ECO:0000256" key="7">
    <source>
        <dbReference type="SAM" id="Phobius"/>
    </source>
</evidence>
<proteinExistence type="predicted"/>
<dbReference type="PROSITE" id="PS50885">
    <property type="entry name" value="HAMP"/>
    <property type="match status" value="1"/>
</dbReference>
<dbReference type="InterPro" id="IPR036097">
    <property type="entry name" value="HisK_dim/P_sf"/>
</dbReference>
<dbReference type="InterPro" id="IPR005467">
    <property type="entry name" value="His_kinase_dom"/>
</dbReference>
<keyword evidence="7" id="KW-0472">Membrane</keyword>
<feature type="domain" description="HAMP" evidence="9">
    <location>
        <begin position="168"/>
        <end position="220"/>
    </location>
</feature>
<evidence type="ECO:0000259" key="8">
    <source>
        <dbReference type="PROSITE" id="PS50109"/>
    </source>
</evidence>
<dbReference type="AlphaFoldDB" id="A0A1Y1S0G6"/>
<evidence type="ECO:0000313" key="11">
    <source>
        <dbReference type="Proteomes" id="UP000192343"/>
    </source>
</evidence>
<evidence type="ECO:0000256" key="3">
    <source>
        <dbReference type="ARBA" id="ARBA00012438"/>
    </source>
</evidence>
<accession>A0A1Y1S0G6</accession>
<organism evidence="10 11">
    <name type="scientific">Marispirochaeta aestuarii</name>
    <dbReference type="NCBI Taxonomy" id="1963862"/>
    <lineage>
        <taxon>Bacteria</taxon>
        <taxon>Pseudomonadati</taxon>
        <taxon>Spirochaetota</taxon>
        <taxon>Spirochaetia</taxon>
        <taxon>Spirochaetales</taxon>
        <taxon>Spirochaetaceae</taxon>
        <taxon>Marispirochaeta</taxon>
    </lineage>
</organism>
<feature type="transmembrane region" description="Helical" evidence="7">
    <location>
        <begin position="143"/>
        <end position="166"/>
    </location>
</feature>
<dbReference type="SMART" id="SM00387">
    <property type="entry name" value="HATPase_c"/>
    <property type="match status" value="1"/>
</dbReference>
<dbReference type="InterPro" id="IPR003594">
    <property type="entry name" value="HATPase_dom"/>
</dbReference>
<evidence type="ECO:0000256" key="1">
    <source>
        <dbReference type="ARBA" id="ARBA00000085"/>
    </source>
</evidence>
<dbReference type="OrthoDB" id="9784397at2"/>
<dbReference type="InterPro" id="IPR003661">
    <property type="entry name" value="HisK_dim/P_dom"/>
</dbReference>
<evidence type="ECO:0000313" key="10">
    <source>
        <dbReference type="EMBL" id="ORC36841.1"/>
    </source>
</evidence>
<protein>
    <recommendedName>
        <fullName evidence="3">histidine kinase</fullName>
        <ecNumber evidence="3">2.7.13.3</ecNumber>
    </recommendedName>
</protein>
<evidence type="ECO:0000256" key="6">
    <source>
        <dbReference type="ARBA" id="ARBA00022777"/>
    </source>
</evidence>
<dbReference type="Proteomes" id="UP000192343">
    <property type="component" value="Unassembled WGS sequence"/>
</dbReference>
<evidence type="ECO:0000256" key="2">
    <source>
        <dbReference type="ARBA" id="ARBA00004370"/>
    </source>
</evidence>
<keyword evidence="6" id="KW-0418">Kinase</keyword>
<dbReference type="STRING" id="1963862.B4O97_04240"/>
<dbReference type="PROSITE" id="PS50109">
    <property type="entry name" value="HIS_KIN"/>
    <property type="match status" value="1"/>
</dbReference>
<evidence type="ECO:0000256" key="4">
    <source>
        <dbReference type="ARBA" id="ARBA00022553"/>
    </source>
</evidence>
<keyword evidence="7" id="KW-0812">Transmembrane</keyword>